<feature type="non-terminal residue" evidence="2">
    <location>
        <position position="1"/>
    </location>
</feature>
<feature type="domain" description="Septin-type G" evidence="1">
    <location>
        <begin position="1"/>
        <end position="249"/>
    </location>
</feature>
<dbReference type="GO" id="GO:0005525">
    <property type="term" value="F:GTP binding"/>
    <property type="evidence" value="ECO:0007669"/>
    <property type="project" value="InterPro"/>
</dbReference>
<reference evidence="3" key="1">
    <citation type="journal article" date="2018" name="Nat. Microbiol.">
        <title>Leveraging single-cell genomics to expand the fungal tree of life.</title>
        <authorList>
            <person name="Ahrendt S.R."/>
            <person name="Quandt C.A."/>
            <person name="Ciobanu D."/>
            <person name="Clum A."/>
            <person name="Salamov A."/>
            <person name="Andreopoulos B."/>
            <person name="Cheng J.F."/>
            <person name="Woyke T."/>
            <person name="Pelin A."/>
            <person name="Henrissat B."/>
            <person name="Reynolds N.K."/>
            <person name="Benny G.L."/>
            <person name="Smith M.E."/>
            <person name="James T.Y."/>
            <person name="Grigoriev I.V."/>
        </authorList>
    </citation>
    <scope>NUCLEOTIDE SEQUENCE [LARGE SCALE GENOMIC DNA]</scope>
</reference>
<dbReference type="PANTHER" id="PTHR18884">
    <property type="entry name" value="SEPTIN"/>
    <property type="match status" value="1"/>
</dbReference>
<dbReference type="Proteomes" id="UP000267251">
    <property type="component" value="Unassembled WGS sequence"/>
</dbReference>
<proteinExistence type="predicted"/>
<gene>
    <name evidence="2" type="ORF">BJ684DRAFT_3288</name>
</gene>
<accession>A0A4P9YAH2</accession>
<evidence type="ECO:0000313" key="3">
    <source>
        <dbReference type="Proteomes" id="UP000267251"/>
    </source>
</evidence>
<protein>
    <submittedName>
        <fullName evidence="2">Septin-type guanine nucleotide-binding (G) domain-containing protein</fullName>
    </submittedName>
</protein>
<dbReference type="PROSITE" id="PS51719">
    <property type="entry name" value="G_SEPTIN"/>
    <property type="match status" value="1"/>
</dbReference>
<dbReference type="AlphaFoldDB" id="A0A4P9YAH2"/>
<dbReference type="OrthoDB" id="416553at2759"/>
<dbReference type="InterPro" id="IPR030379">
    <property type="entry name" value="G_SEPTIN_dom"/>
</dbReference>
<dbReference type="SUPFAM" id="SSF52540">
    <property type="entry name" value="P-loop containing nucleoside triphosphate hydrolases"/>
    <property type="match status" value="1"/>
</dbReference>
<dbReference type="Pfam" id="PF00735">
    <property type="entry name" value="Septin"/>
    <property type="match status" value="1"/>
</dbReference>
<name>A0A4P9YAH2_9FUNG</name>
<dbReference type="EMBL" id="KZ987728">
    <property type="protein sequence ID" value="RKP15501.1"/>
    <property type="molecule type" value="Genomic_DNA"/>
</dbReference>
<dbReference type="Gene3D" id="3.40.50.300">
    <property type="entry name" value="P-loop containing nucleotide triphosphate hydrolases"/>
    <property type="match status" value="1"/>
</dbReference>
<evidence type="ECO:0000259" key="1">
    <source>
        <dbReference type="PROSITE" id="PS51719"/>
    </source>
</evidence>
<feature type="non-terminal residue" evidence="2">
    <location>
        <position position="249"/>
    </location>
</feature>
<organism evidence="2 3">
    <name type="scientific">Piptocephalis cylindrospora</name>
    <dbReference type="NCBI Taxonomy" id="1907219"/>
    <lineage>
        <taxon>Eukaryota</taxon>
        <taxon>Fungi</taxon>
        <taxon>Fungi incertae sedis</taxon>
        <taxon>Zoopagomycota</taxon>
        <taxon>Zoopagomycotina</taxon>
        <taxon>Zoopagomycetes</taxon>
        <taxon>Zoopagales</taxon>
        <taxon>Piptocephalidaceae</taxon>
        <taxon>Piptocephalis</taxon>
    </lineage>
</organism>
<sequence>TTNILPVNVIVQEGDDRFSLTLVDTPGFVDDGTVEEQCRLLLTYLENQFDARLIEESRVRRSTRAIHTQMHACLYFLDPAHVGLRPVDILAIRNLSLRVNIIPVLAMADTLTKAKLRRVKRAIRKDIITHSLHLYPFPALEEDEEDEDGEDGEAGVVVDSSRVLRALLPFSIISMEEEALAHKEAEEEEDDDQEQFSKALDFPWGSVHVLEPLHCDFSALRTSLLLSHRTLLREITIDVLYEKYRTERM</sequence>
<evidence type="ECO:0000313" key="2">
    <source>
        <dbReference type="EMBL" id="RKP15501.1"/>
    </source>
</evidence>
<keyword evidence="3" id="KW-1185">Reference proteome</keyword>
<dbReference type="InterPro" id="IPR027417">
    <property type="entry name" value="P-loop_NTPase"/>
</dbReference>